<dbReference type="AlphaFoldDB" id="A0A7C9QVJ7"/>
<dbReference type="PIRSF" id="PIRSF004486">
    <property type="entry name" value="MraW"/>
    <property type="match status" value="1"/>
</dbReference>
<dbReference type="SUPFAM" id="SSF53335">
    <property type="entry name" value="S-adenosyl-L-methionine-dependent methyltransferases"/>
    <property type="match status" value="1"/>
</dbReference>
<evidence type="ECO:0000256" key="2">
    <source>
        <dbReference type="ARBA" id="ARBA00022552"/>
    </source>
</evidence>
<dbReference type="SUPFAM" id="SSF81799">
    <property type="entry name" value="Putative methyltransferase TM0872, insert domain"/>
    <property type="match status" value="1"/>
</dbReference>
<comment type="similarity">
    <text evidence="1 6">Belongs to the methyltransferase superfamily. RsmH family.</text>
</comment>
<feature type="region of interest" description="Disordered" evidence="7">
    <location>
        <begin position="268"/>
        <end position="287"/>
    </location>
</feature>
<dbReference type="InterPro" id="IPR023397">
    <property type="entry name" value="SAM-dep_MeTrfase_MraW_recog"/>
</dbReference>
<comment type="catalytic activity">
    <reaction evidence="6">
        <text>cytidine(1402) in 16S rRNA + S-adenosyl-L-methionine = N(4)-methylcytidine(1402) in 16S rRNA + S-adenosyl-L-homocysteine + H(+)</text>
        <dbReference type="Rhea" id="RHEA:42928"/>
        <dbReference type="Rhea" id="RHEA-COMP:10286"/>
        <dbReference type="Rhea" id="RHEA-COMP:10287"/>
        <dbReference type="ChEBI" id="CHEBI:15378"/>
        <dbReference type="ChEBI" id="CHEBI:57856"/>
        <dbReference type="ChEBI" id="CHEBI:59789"/>
        <dbReference type="ChEBI" id="CHEBI:74506"/>
        <dbReference type="ChEBI" id="CHEBI:82748"/>
        <dbReference type="EC" id="2.1.1.199"/>
    </reaction>
</comment>
<dbReference type="GO" id="GO:0071424">
    <property type="term" value="F:rRNA (cytosine-N4-)-methyltransferase activity"/>
    <property type="evidence" value="ECO:0007669"/>
    <property type="project" value="UniProtKB-UniRule"/>
</dbReference>
<dbReference type="GO" id="GO:0070475">
    <property type="term" value="P:rRNA base methylation"/>
    <property type="evidence" value="ECO:0007669"/>
    <property type="project" value="UniProtKB-UniRule"/>
</dbReference>
<feature type="binding site" evidence="6">
    <location>
        <position position="112"/>
    </location>
    <ligand>
        <name>S-adenosyl-L-methionine</name>
        <dbReference type="ChEBI" id="CHEBI:59789"/>
    </ligand>
</feature>
<keyword evidence="4 6" id="KW-0808">Transferase</keyword>
<comment type="caution">
    <text evidence="8">The sequence shown here is derived from an EMBL/GenBank/DDBJ whole genome shotgun (WGS) entry which is preliminary data.</text>
</comment>
<feature type="binding site" evidence="6">
    <location>
        <position position="91"/>
    </location>
    <ligand>
        <name>S-adenosyl-L-methionine</name>
        <dbReference type="ChEBI" id="CHEBI:59789"/>
    </ligand>
</feature>
<dbReference type="PANTHER" id="PTHR11265">
    <property type="entry name" value="S-ADENOSYL-METHYLTRANSFERASE MRAW"/>
    <property type="match status" value="1"/>
</dbReference>
<dbReference type="Gene3D" id="3.40.50.150">
    <property type="entry name" value="Vaccinia Virus protein VP39"/>
    <property type="match status" value="1"/>
</dbReference>
<evidence type="ECO:0000256" key="1">
    <source>
        <dbReference type="ARBA" id="ARBA00010396"/>
    </source>
</evidence>
<reference evidence="8 9" key="1">
    <citation type="submission" date="2020-02" db="EMBL/GenBank/DDBJ databases">
        <authorList>
            <person name="Dziuba M."/>
            <person name="Kuznetsov B."/>
            <person name="Mardanov A."/>
            <person name="Ravin N."/>
            <person name="Grouzdev D."/>
        </authorList>
    </citation>
    <scope>NUCLEOTIDE SEQUENCE [LARGE SCALE GENOMIC DNA]</scope>
    <source>
        <strain evidence="8 9">SpK</strain>
    </source>
</reference>
<dbReference type="InterPro" id="IPR029063">
    <property type="entry name" value="SAM-dependent_MTases_sf"/>
</dbReference>
<accession>A0A7C9QVJ7</accession>
<keyword evidence="9" id="KW-1185">Reference proteome</keyword>
<evidence type="ECO:0000313" key="9">
    <source>
        <dbReference type="Proteomes" id="UP000480684"/>
    </source>
</evidence>
<gene>
    <name evidence="6 8" type="primary">rsmH</name>
    <name evidence="8" type="ORF">G4223_13975</name>
</gene>
<proteinExistence type="inferred from homology"/>
<dbReference type="RefSeq" id="WP_163680933.1">
    <property type="nucleotide sequence ID" value="NZ_JAAIYP010000039.1"/>
</dbReference>
<feature type="binding site" evidence="6">
    <location>
        <position position="119"/>
    </location>
    <ligand>
        <name>S-adenosyl-L-methionine</name>
        <dbReference type="ChEBI" id="CHEBI:59789"/>
    </ligand>
</feature>
<keyword evidence="2 6" id="KW-0698">rRNA processing</keyword>
<protein>
    <recommendedName>
        <fullName evidence="6">Ribosomal RNA small subunit methyltransferase H</fullName>
        <ecNumber evidence="6">2.1.1.199</ecNumber>
    </recommendedName>
    <alternativeName>
        <fullName evidence="6">16S rRNA m(4)C1402 methyltransferase</fullName>
    </alternativeName>
    <alternativeName>
        <fullName evidence="6">rRNA (cytosine-N(4)-)-methyltransferase RsmH</fullName>
    </alternativeName>
</protein>
<dbReference type="NCBIfam" id="TIGR00006">
    <property type="entry name" value="16S rRNA (cytosine(1402)-N(4))-methyltransferase RsmH"/>
    <property type="match status" value="1"/>
</dbReference>
<feature type="binding site" evidence="6">
    <location>
        <begin position="46"/>
        <end position="48"/>
    </location>
    <ligand>
        <name>S-adenosyl-L-methionine</name>
        <dbReference type="ChEBI" id="CHEBI:59789"/>
    </ligand>
</feature>
<dbReference type="PANTHER" id="PTHR11265:SF0">
    <property type="entry name" value="12S RRNA N4-METHYLCYTIDINE METHYLTRANSFERASE"/>
    <property type="match status" value="1"/>
</dbReference>
<dbReference type="EMBL" id="JAAIYP010000039">
    <property type="protein sequence ID" value="NFV81221.1"/>
    <property type="molecule type" value="Genomic_DNA"/>
</dbReference>
<dbReference type="Gene3D" id="1.10.150.170">
    <property type="entry name" value="Putative methyltransferase TM0872, insert domain"/>
    <property type="match status" value="1"/>
</dbReference>
<name>A0A7C9QVJ7_9PROT</name>
<dbReference type="GO" id="GO:0005737">
    <property type="term" value="C:cytoplasm"/>
    <property type="evidence" value="ECO:0007669"/>
    <property type="project" value="UniProtKB-SubCell"/>
</dbReference>
<evidence type="ECO:0000256" key="6">
    <source>
        <dbReference type="HAMAP-Rule" id="MF_01007"/>
    </source>
</evidence>
<keyword evidence="3 6" id="KW-0489">Methyltransferase</keyword>
<comment type="subcellular location">
    <subcellularLocation>
        <location evidence="6">Cytoplasm</location>
    </subcellularLocation>
</comment>
<evidence type="ECO:0000313" key="8">
    <source>
        <dbReference type="EMBL" id="NFV81221.1"/>
    </source>
</evidence>
<dbReference type="InterPro" id="IPR002903">
    <property type="entry name" value="RsmH"/>
</dbReference>
<dbReference type="HAMAP" id="MF_01007">
    <property type="entry name" value="16SrRNA_methyltr_H"/>
    <property type="match status" value="1"/>
</dbReference>
<feature type="binding site" evidence="6">
    <location>
        <position position="64"/>
    </location>
    <ligand>
        <name>S-adenosyl-L-methionine</name>
        <dbReference type="ChEBI" id="CHEBI:59789"/>
    </ligand>
</feature>
<feature type="region of interest" description="Disordered" evidence="7">
    <location>
        <begin position="294"/>
        <end position="332"/>
    </location>
</feature>
<dbReference type="Proteomes" id="UP000480684">
    <property type="component" value="Unassembled WGS sequence"/>
</dbReference>
<evidence type="ECO:0000256" key="5">
    <source>
        <dbReference type="ARBA" id="ARBA00022691"/>
    </source>
</evidence>
<comment type="function">
    <text evidence="6">Specifically methylates the N4 position of cytidine in position 1402 (C1402) of 16S rRNA.</text>
</comment>
<keyword evidence="6" id="KW-0963">Cytoplasm</keyword>
<dbReference type="FunFam" id="1.10.150.170:FF:000003">
    <property type="entry name" value="Ribosomal RNA small subunit methyltransferase H"/>
    <property type="match status" value="1"/>
</dbReference>
<dbReference type="Pfam" id="PF01795">
    <property type="entry name" value="Methyltransf_5"/>
    <property type="match status" value="1"/>
</dbReference>
<keyword evidence="5 6" id="KW-0949">S-adenosyl-L-methionine</keyword>
<organism evidence="8 9">
    <name type="scientific">Magnetospirillum aberrantis SpK</name>
    <dbReference type="NCBI Taxonomy" id="908842"/>
    <lineage>
        <taxon>Bacteria</taxon>
        <taxon>Pseudomonadati</taxon>
        <taxon>Pseudomonadota</taxon>
        <taxon>Alphaproteobacteria</taxon>
        <taxon>Rhodospirillales</taxon>
        <taxon>Rhodospirillaceae</taxon>
        <taxon>Magnetospirillum</taxon>
    </lineage>
</organism>
<dbReference type="EC" id="2.1.1.199" evidence="6"/>
<evidence type="ECO:0000256" key="3">
    <source>
        <dbReference type="ARBA" id="ARBA00022603"/>
    </source>
</evidence>
<sequence>MTPPNAEPSAENENDAQHVPVLLTEVLAALAPRAGGTYVDGTFGAGGYSLALLRAGAGTVYGIDRDPNAAAAGRALAEAADGRLRLLEGRFGDMDQLMAEAGIAQVDGVALDIGVSSMQIDQAERGFSFAKDGPLDMRMEQNGPSAADVVNTCDETELANILYRLGEERMSRPVARAIVAARAEKPFERTLELAAVVAKVVRKSGDGIHPATRTFQALRIHVNDELGELERGLAAAERILAPGGRLAVVTFHSLEDRVVKAFLKERSGDMPAPSRHLPSATHGPAPTFTLLSRKAQAPTATEVARNPRARSAKLRAAQRTDAPAWPHRGGTR</sequence>
<evidence type="ECO:0000256" key="7">
    <source>
        <dbReference type="SAM" id="MobiDB-lite"/>
    </source>
</evidence>
<evidence type="ECO:0000256" key="4">
    <source>
        <dbReference type="ARBA" id="ARBA00022679"/>
    </source>
</evidence>